<dbReference type="InterPro" id="IPR004941">
    <property type="entry name" value="FP_N"/>
</dbReference>
<feature type="domain" description="FP protein N-terminal" evidence="1">
    <location>
        <begin position="152"/>
        <end position="245"/>
    </location>
</feature>
<dbReference type="Pfam" id="PF03258">
    <property type="entry name" value="Baculo_FP"/>
    <property type="match status" value="1"/>
</dbReference>
<accession>A0A2H1WKY7</accession>
<evidence type="ECO:0000313" key="3">
    <source>
        <dbReference type="EMBL" id="SOQ53743.1"/>
    </source>
</evidence>
<evidence type="ECO:0000259" key="2">
    <source>
        <dbReference type="Pfam" id="PF25298"/>
    </source>
</evidence>
<evidence type="ECO:0000259" key="1">
    <source>
        <dbReference type="Pfam" id="PF03258"/>
    </source>
</evidence>
<gene>
    <name evidence="3" type="ORF">SFRICE_029157</name>
</gene>
<dbReference type="Pfam" id="PF25298">
    <property type="entry name" value="Baculo_FP_2nd"/>
    <property type="match status" value="1"/>
</dbReference>
<protein>
    <submittedName>
        <fullName evidence="3">SFRICE_029157</fullName>
    </submittedName>
</protein>
<name>A0A2H1WKY7_SPOFR</name>
<feature type="domain" description="FP protein C-terminal" evidence="2">
    <location>
        <begin position="250"/>
        <end position="300"/>
    </location>
</feature>
<dbReference type="AlphaFoldDB" id="A0A2H1WKY7"/>
<proteinExistence type="predicted"/>
<dbReference type="InterPro" id="IPR057251">
    <property type="entry name" value="FP_C"/>
</dbReference>
<reference evidence="3" key="1">
    <citation type="submission" date="2016-07" db="EMBL/GenBank/DDBJ databases">
        <authorList>
            <person name="Bretaudeau A."/>
        </authorList>
    </citation>
    <scope>NUCLEOTIDE SEQUENCE</scope>
    <source>
        <strain evidence="3">Rice</strain>
        <tissue evidence="3">Whole body</tissue>
    </source>
</reference>
<organism evidence="3">
    <name type="scientific">Spodoptera frugiperda</name>
    <name type="common">Fall armyworm</name>
    <dbReference type="NCBI Taxonomy" id="7108"/>
    <lineage>
        <taxon>Eukaryota</taxon>
        <taxon>Metazoa</taxon>
        <taxon>Ecdysozoa</taxon>
        <taxon>Arthropoda</taxon>
        <taxon>Hexapoda</taxon>
        <taxon>Insecta</taxon>
        <taxon>Pterygota</taxon>
        <taxon>Neoptera</taxon>
        <taxon>Endopterygota</taxon>
        <taxon>Lepidoptera</taxon>
        <taxon>Glossata</taxon>
        <taxon>Ditrysia</taxon>
        <taxon>Noctuoidea</taxon>
        <taxon>Noctuidae</taxon>
        <taxon>Amphipyrinae</taxon>
        <taxon>Spodoptera</taxon>
    </lineage>
</organism>
<dbReference type="EMBL" id="ODYU01009366">
    <property type="protein sequence ID" value="SOQ53743.1"/>
    <property type="molecule type" value="Genomic_DNA"/>
</dbReference>
<sequence>MVQCKKCKLFLSTSKDDVVKCKGSCESVYHKKCVKNIKQFLQNETCDECHKAGFRVNSQSPVIDIDPQKVTVETLLLDVNKKLEVIFKLEKKIDDLVETVDFYAEQYQQMLEFKKTVENKLKAQEQRNVYLEKCNAALAERVASLEKKEKEKNIEIACVIKNNDDENVLEVVKKVADKLSLNPEDIESAERLSSPNKPKMGVERPQPIVIKLRTKQARDQWLQKRKTRLTNGDVYRNNNNTRIYINEDLTKATRLLFWETRNQLKHLYKYIWIQNSNILIKKSENEKVIRIRNENDIHQLCENNIDKP</sequence>